<feature type="binding site" evidence="9">
    <location>
        <position position="290"/>
    </location>
    <ligand>
        <name>K(+)</name>
        <dbReference type="ChEBI" id="CHEBI:29103"/>
    </ligand>
</feature>
<dbReference type="InterPro" id="IPR029056">
    <property type="entry name" value="Ribokinase-like"/>
</dbReference>
<dbReference type="InterPro" id="IPR011611">
    <property type="entry name" value="PfkB_dom"/>
</dbReference>
<evidence type="ECO:0000256" key="4">
    <source>
        <dbReference type="ARBA" id="ARBA00022777"/>
    </source>
</evidence>
<name>A0A068Y8T3_ECHMU</name>
<reference evidence="11" key="2">
    <citation type="submission" date="2015-11" db="EMBL/GenBank/DDBJ databases">
        <authorList>
            <person name="Zhang Y."/>
            <person name="Guo Z."/>
        </authorList>
    </citation>
    <scope>NUCLEOTIDE SEQUENCE</scope>
</reference>
<feature type="binding site" evidence="9">
    <location>
        <position position="337"/>
    </location>
    <ligand>
        <name>K(+)</name>
        <dbReference type="ChEBI" id="CHEBI:29103"/>
    </ligand>
</feature>
<dbReference type="GO" id="GO:0005524">
    <property type="term" value="F:ATP binding"/>
    <property type="evidence" value="ECO:0007669"/>
    <property type="project" value="UniProtKB-UniRule"/>
</dbReference>
<keyword evidence="9" id="KW-0539">Nucleus</keyword>
<feature type="binding site" evidence="9">
    <location>
        <position position="296"/>
    </location>
    <ligand>
        <name>substrate</name>
    </ligand>
</feature>
<keyword evidence="7 9" id="KW-0630">Potassium</keyword>
<dbReference type="Proteomes" id="UP000017246">
    <property type="component" value="Unassembled WGS sequence"/>
</dbReference>
<accession>A0A068Y8T3</accession>
<feature type="binding site" evidence="9">
    <location>
        <position position="331"/>
    </location>
    <ligand>
        <name>K(+)</name>
        <dbReference type="ChEBI" id="CHEBI:29103"/>
    </ligand>
</feature>
<dbReference type="STRING" id="6211.A0A068Y8T3"/>
<dbReference type="SUPFAM" id="SSF53613">
    <property type="entry name" value="Ribokinase-like"/>
    <property type="match status" value="1"/>
</dbReference>
<protein>
    <recommendedName>
        <fullName evidence="9">Ribokinase</fullName>
        <shortName evidence="9">RK</shortName>
        <ecNumber evidence="9">2.7.1.15</ecNumber>
    </recommendedName>
</protein>
<feature type="binding site" evidence="9">
    <location>
        <begin position="295"/>
        <end position="296"/>
    </location>
    <ligand>
        <name>ATP</name>
        <dbReference type="ChEBI" id="CHEBI:30616"/>
    </ligand>
</feature>
<evidence type="ECO:0000256" key="2">
    <source>
        <dbReference type="ARBA" id="ARBA00022723"/>
    </source>
</evidence>
<dbReference type="CDD" id="cd01174">
    <property type="entry name" value="ribokinase"/>
    <property type="match status" value="1"/>
</dbReference>
<evidence type="ECO:0000256" key="7">
    <source>
        <dbReference type="ARBA" id="ARBA00022958"/>
    </source>
</evidence>
<dbReference type="OrthoDB" id="415590at2759"/>
<evidence type="ECO:0000256" key="3">
    <source>
        <dbReference type="ARBA" id="ARBA00022741"/>
    </source>
</evidence>
<evidence type="ECO:0000256" key="1">
    <source>
        <dbReference type="ARBA" id="ARBA00022679"/>
    </source>
</evidence>
<keyword evidence="5 9" id="KW-0067">ATP-binding</keyword>
<feature type="domain" description="Carbohydrate kinase PfkB" evidence="10">
    <location>
        <begin position="4"/>
        <end position="337"/>
    </location>
</feature>
<feature type="binding site" evidence="9">
    <location>
        <position position="333"/>
    </location>
    <ligand>
        <name>K(+)</name>
        <dbReference type="ChEBI" id="CHEBI:29103"/>
    </ligand>
</feature>
<comment type="subcellular location">
    <subcellularLocation>
        <location evidence="9">Cytoplasm</location>
    </subcellularLocation>
    <subcellularLocation>
        <location evidence="9">Nucleus</location>
    </subcellularLocation>
</comment>
<dbReference type="Pfam" id="PF00294">
    <property type="entry name" value="PfkB"/>
    <property type="match status" value="1"/>
</dbReference>
<gene>
    <name evidence="11" type="ORF">EmuJ_000853000</name>
</gene>
<keyword evidence="6 9" id="KW-0460">Magnesium</keyword>
<comment type="pathway">
    <text evidence="9">Carbohydrate metabolism; D-ribose degradation; D-ribose 5-phosphate from beta-D-ribopyranose: step 2/2.</text>
</comment>
<evidence type="ECO:0000256" key="8">
    <source>
        <dbReference type="ARBA" id="ARBA00023277"/>
    </source>
</evidence>
<keyword evidence="12" id="KW-1185">Reference proteome</keyword>
<sequence length="374" mass="40885">MHMIEVTIVGSINTDLMCYTDKFPIPGETIVGAKFATEFGGKGANQCVAARKLGAKTSLVSRVGDDYFGRDYIEYLKRVGVETDTIKISHTANSGVAVITVERDYGNNNIVIIPGANEEISVDDVEEAHSKGLISKKVMECQFESNAEATLYALEQAKKRGLITILDPAPAPSPGSLFLPLLKRFMEASTMVCPNETEAAVLTGIPVPDFVGKSSFQIAESALEWLLHLEEAGVTYPLVTLGANGVVGLLPKCEGDSTRADDVTMLKSDLITSDKAIFHIRCPVYSKVVDTTGAGDCFAGSLAFYMARYPEITIVEKLRRSVWIASQSVLRHGTQASFYERHELPDELFESAEFRWPQTSDTCILKPFVEKILP</sequence>
<proteinExistence type="inferred from homology"/>
<evidence type="ECO:0000256" key="9">
    <source>
        <dbReference type="HAMAP-Rule" id="MF_03215"/>
    </source>
</evidence>
<comment type="function">
    <text evidence="9">Catalyzes the phosphorylation of ribose at O-5 in a reaction requiring ATP and magnesium. The resulting D-ribose-5-phosphate can then be used either for sythesis of nucleotides, histidine, and tryptophan, or as a component of the pentose phosphate pathway.</text>
</comment>
<dbReference type="InterPro" id="IPR011877">
    <property type="entry name" value="Ribokinase"/>
</dbReference>
<feature type="binding site" evidence="9">
    <location>
        <position position="144"/>
    </location>
    <ligand>
        <name>substrate</name>
    </ligand>
</feature>
<dbReference type="GO" id="GO:0005634">
    <property type="term" value="C:nucleus"/>
    <property type="evidence" value="ECO:0007669"/>
    <property type="project" value="UniProtKB-SubCell"/>
</dbReference>
<comment type="activity regulation">
    <text evidence="9">Activated by a monovalent cation that binds near, but not in, the active site. The most likely occupant of the site in vivo is potassium. Ion binding induces a conformational change that may alter substrate affinity.</text>
</comment>
<feature type="binding site" evidence="9">
    <location>
        <begin position="240"/>
        <end position="245"/>
    </location>
    <ligand>
        <name>ATP</name>
        <dbReference type="ChEBI" id="CHEBI:30616"/>
    </ligand>
</feature>
<feature type="binding site" evidence="9">
    <location>
        <begin position="41"/>
        <end position="45"/>
    </location>
    <ligand>
        <name>substrate</name>
    </ligand>
</feature>
<dbReference type="EMBL" id="LN902841">
    <property type="protein sequence ID" value="CDS40923.1"/>
    <property type="molecule type" value="Genomic_DNA"/>
</dbReference>
<evidence type="ECO:0000256" key="6">
    <source>
        <dbReference type="ARBA" id="ARBA00022842"/>
    </source>
</evidence>
<feature type="binding site" evidence="9">
    <location>
        <position position="328"/>
    </location>
    <ligand>
        <name>K(+)</name>
        <dbReference type="ChEBI" id="CHEBI:29103"/>
    </ligand>
</feature>
<dbReference type="PANTHER" id="PTHR10584">
    <property type="entry name" value="SUGAR KINASE"/>
    <property type="match status" value="1"/>
</dbReference>
<comment type="catalytic activity">
    <reaction evidence="9">
        <text>D-ribose + ATP = D-ribose 5-phosphate + ADP + H(+)</text>
        <dbReference type="Rhea" id="RHEA:13697"/>
        <dbReference type="ChEBI" id="CHEBI:15378"/>
        <dbReference type="ChEBI" id="CHEBI:30616"/>
        <dbReference type="ChEBI" id="CHEBI:47013"/>
        <dbReference type="ChEBI" id="CHEBI:78346"/>
        <dbReference type="ChEBI" id="CHEBI:456216"/>
        <dbReference type="EC" id="2.7.1.15"/>
    </reaction>
</comment>
<keyword evidence="8 9" id="KW-0119">Carbohydrate metabolism</keyword>
<dbReference type="InterPro" id="IPR002139">
    <property type="entry name" value="Ribo/fructo_kinase"/>
</dbReference>
<keyword evidence="3 9" id="KW-0547">Nucleotide-binding</keyword>
<comment type="caution">
    <text evidence="9">Lacks conserved residue(s) required for the propagation of feature annotation.</text>
</comment>
<dbReference type="eggNOG" id="KOG2855">
    <property type="taxonomic scope" value="Eukaryota"/>
</dbReference>
<dbReference type="GO" id="GO:0046872">
    <property type="term" value="F:metal ion binding"/>
    <property type="evidence" value="ECO:0007669"/>
    <property type="project" value="UniProtKB-KW"/>
</dbReference>
<comment type="cofactor">
    <cofactor evidence="9">
        <name>Mg(2+)</name>
        <dbReference type="ChEBI" id="CHEBI:18420"/>
    </cofactor>
    <text evidence="9">Requires a divalent cation, most likely magnesium in vivo, as an electrophilic catalyst to aid phosphoryl group transfer. It is the chelate of the metal and the nucleotide that is the actual substrate.</text>
</comment>
<evidence type="ECO:0000259" key="10">
    <source>
        <dbReference type="Pfam" id="PF00294"/>
    </source>
</evidence>
<dbReference type="AlphaFoldDB" id="A0A068Y8T3"/>
<dbReference type="OMA" id="DIVLIQQ"/>
<comment type="similarity">
    <text evidence="9">Belongs to the carbohydrate kinase PfkB family. Ribokinase subfamily.</text>
</comment>
<organism evidence="11 12">
    <name type="scientific">Echinococcus multilocularis</name>
    <name type="common">Fox tapeworm</name>
    <dbReference type="NCBI Taxonomy" id="6211"/>
    <lineage>
        <taxon>Eukaryota</taxon>
        <taxon>Metazoa</taxon>
        <taxon>Spiralia</taxon>
        <taxon>Lophotrochozoa</taxon>
        <taxon>Platyhelminthes</taxon>
        <taxon>Cestoda</taxon>
        <taxon>Eucestoda</taxon>
        <taxon>Cyclophyllidea</taxon>
        <taxon>Taeniidae</taxon>
        <taxon>Echinococcus</taxon>
    </lineage>
</organism>
<keyword evidence="2 9" id="KW-0479">Metal-binding</keyword>
<dbReference type="PANTHER" id="PTHR10584:SF166">
    <property type="entry name" value="RIBOKINASE"/>
    <property type="match status" value="1"/>
</dbReference>
<dbReference type="GO" id="GO:0019303">
    <property type="term" value="P:D-ribose catabolic process"/>
    <property type="evidence" value="ECO:0007669"/>
    <property type="project" value="UniProtKB-UniRule"/>
</dbReference>
<dbReference type="EC" id="2.7.1.15" evidence="9"/>
<dbReference type="UniPathway" id="UPA00916">
    <property type="reaction ID" value="UER00889"/>
</dbReference>
<keyword evidence="4 9" id="KW-0418">Kinase</keyword>
<keyword evidence="9" id="KW-0963">Cytoplasm</keyword>
<dbReference type="HAMAP" id="MF_01987">
    <property type="entry name" value="Ribokinase"/>
    <property type="match status" value="1"/>
</dbReference>
<dbReference type="GO" id="GO:0005829">
    <property type="term" value="C:cytosol"/>
    <property type="evidence" value="ECO:0007669"/>
    <property type="project" value="TreeGrafter"/>
</dbReference>
<reference evidence="11" key="1">
    <citation type="journal article" date="2013" name="Nature">
        <title>The genomes of four tapeworm species reveal adaptations to parasitism.</title>
        <authorList>
            <person name="Tsai I.J."/>
            <person name="Zarowiecki M."/>
            <person name="Holroyd N."/>
            <person name="Garciarrubio A."/>
            <person name="Sanchez-Flores A."/>
            <person name="Brooks K.L."/>
            <person name="Tracey A."/>
            <person name="Bobes R.J."/>
            <person name="Fragoso G."/>
            <person name="Sciutto E."/>
            <person name="Aslett M."/>
            <person name="Beasley H."/>
            <person name="Bennett H.M."/>
            <person name="Cai J."/>
            <person name="Camicia F."/>
            <person name="Clark R."/>
            <person name="Cucher M."/>
            <person name="De Silva N."/>
            <person name="Day T.A."/>
            <person name="Deplazes P."/>
            <person name="Estrada K."/>
            <person name="Fernandez C."/>
            <person name="Holland P.W."/>
            <person name="Hou J."/>
            <person name="Hu S."/>
            <person name="Huckvale T."/>
            <person name="Hung S.S."/>
            <person name="Kamenetzky L."/>
            <person name="Keane J.A."/>
            <person name="Kiss F."/>
            <person name="Koziol U."/>
            <person name="Lambert O."/>
            <person name="Liu K."/>
            <person name="Luo X."/>
            <person name="Luo Y."/>
            <person name="Macchiaroli N."/>
            <person name="Nichol S."/>
            <person name="Paps J."/>
            <person name="Parkinson J."/>
            <person name="Pouchkina-Stantcheva N."/>
            <person name="Riddiford N."/>
            <person name="Rosenzvit M."/>
            <person name="Salinas G."/>
            <person name="Wasmuth J.D."/>
            <person name="Zamanian M."/>
            <person name="Zheng Y."/>
            <person name="Cai X."/>
            <person name="Soberon X."/>
            <person name="Olson P.D."/>
            <person name="Laclette J.P."/>
            <person name="Brehm K."/>
            <person name="Berriman M."/>
            <person name="Garciarrubio A."/>
            <person name="Bobes R.J."/>
            <person name="Fragoso G."/>
            <person name="Sanchez-Flores A."/>
            <person name="Estrada K."/>
            <person name="Cevallos M.A."/>
            <person name="Morett E."/>
            <person name="Gonzalez V."/>
            <person name="Portillo T."/>
            <person name="Ochoa-Leyva A."/>
            <person name="Jose M.V."/>
            <person name="Sciutto E."/>
            <person name="Landa A."/>
            <person name="Jimenez L."/>
            <person name="Valdes V."/>
            <person name="Carrero J.C."/>
            <person name="Larralde C."/>
            <person name="Morales-Montor J."/>
            <person name="Limon-Lason J."/>
            <person name="Soberon X."/>
            <person name="Laclette J.P."/>
        </authorList>
    </citation>
    <scope>NUCLEOTIDE SEQUENCE [LARGE SCALE GENOMIC DNA]</scope>
</reference>
<dbReference type="GO" id="GO:0004747">
    <property type="term" value="F:ribokinase activity"/>
    <property type="evidence" value="ECO:0007669"/>
    <property type="project" value="UniProtKB-UniRule"/>
</dbReference>
<dbReference type="Gene3D" id="3.40.1190.20">
    <property type="match status" value="1"/>
</dbReference>
<dbReference type="PRINTS" id="PR00990">
    <property type="entry name" value="RIBOKINASE"/>
</dbReference>
<feature type="binding site" evidence="9">
    <location>
        <begin position="13"/>
        <end position="15"/>
    </location>
    <ligand>
        <name>substrate</name>
    </ligand>
</feature>
<evidence type="ECO:0000256" key="5">
    <source>
        <dbReference type="ARBA" id="ARBA00022840"/>
    </source>
</evidence>
<feature type="binding site" evidence="9">
    <location>
        <position position="292"/>
    </location>
    <ligand>
        <name>K(+)</name>
        <dbReference type="ChEBI" id="CHEBI:29103"/>
    </ligand>
</feature>
<comment type="subunit">
    <text evidence="9">Homodimer.</text>
</comment>
<keyword evidence="1 9" id="KW-0808">Transferase</keyword>
<feature type="binding site" evidence="9">
    <location>
        <position position="195"/>
    </location>
    <ligand>
        <name>ATP</name>
        <dbReference type="ChEBI" id="CHEBI:30616"/>
    </ligand>
</feature>
<feature type="active site" description="Proton acceptor" evidence="9">
    <location>
        <position position="296"/>
    </location>
</feature>
<evidence type="ECO:0000313" key="12">
    <source>
        <dbReference type="Proteomes" id="UP000017246"/>
    </source>
</evidence>
<evidence type="ECO:0000313" key="11">
    <source>
        <dbReference type="EMBL" id="CDS40923.1"/>
    </source>
</evidence>